<keyword evidence="3 6" id="KW-0812">Transmembrane</keyword>
<evidence type="ECO:0000256" key="6">
    <source>
        <dbReference type="SAM" id="Phobius"/>
    </source>
</evidence>
<dbReference type="InterPro" id="IPR036259">
    <property type="entry name" value="MFS_trans_sf"/>
</dbReference>
<dbReference type="Pfam" id="PF07690">
    <property type="entry name" value="MFS_1"/>
    <property type="match status" value="1"/>
</dbReference>
<evidence type="ECO:0000256" key="4">
    <source>
        <dbReference type="ARBA" id="ARBA00022989"/>
    </source>
</evidence>
<dbReference type="HOGENOM" id="CLU_106531_2_1_1"/>
<dbReference type="Gene3D" id="1.20.1250.20">
    <property type="entry name" value="MFS general substrate transporter like domains"/>
    <property type="match status" value="1"/>
</dbReference>
<dbReference type="SUPFAM" id="SSF103473">
    <property type="entry name" value="MFS general substrate transporter"/>
    <property type="match status" value="1"/>
</dbReference>
<reference evidence="8" key="2">
    <citation type="submission" date="2015-06" db="UniProtKB">
        <authorList>
            <consortium name="EnsemblMetazoa"/>
        </authorList>
    </citation>
    <scope>IDENTIFICATION</scope>
</reference>
<feature type="transmembrane region" description="Helical" evidence="6">
    <location>
        <begin position="93"/>
        <end position="119"/>
    </location>
</feature>
<dbReference type="InterPro" id="IPR011701">
    <property type="entry name" value="MFS"/>
</dbReference>
<sequence>MTLESDKADGFDRALELTIWKFNAVIIFLAGIVLGTIYLESTTMNFVLPISQCDIHWTQNERNLLGAVTYIGIIISSHFWGSLGDSKGRKIVLCPTLIVGFILSLLSSFSNSFAVMFTLRLFNGIW</sequence>
<dbReference type="GO" id="GO:0016020">
    <property type="term" value="C:membrane"/>
    <property type="evidence" value="ECO:0007669"/>
    <property type="project" value="UniProtKB-SubCell"/>
</dbReference>
<comment type="subcellular location">
    <subcellularLocation>
        <location evidence="1">Membrane</location>
        <topology evidence="1">Multi-pass membrane protein</topology>
    </subcellularLocation>
</comment>
<evidence type="ECO:0000313" key="9">
    <source>
        <dbReference type="Proteomes" id="UP000015102"/>
    </source>
</evidence>
<feature type="transmembrane region" description="Helical" evidence="6">
    <location>
        <begin position="64"/>
        <end position="81"/>
    </location>
</feature>
<organism evidence="8 9">
    <name type="scientific">Megaselia scalaris</name>
    <name type="common">Humpbacked fly</name>
    <name type="synonym">Phora scalaris</name>
    <dbReference type="NCBI Taxonomy" id="36166"/>
    <lineage>
        <taxon>Eukaryota</taxon>
        <taxon>Metazoa</taxon>
        <taxon>Ecdysozoa</taxon>
        <taxon>Arthropoda</taxon>
        <taxon>Hexapoda</taxon>
        <taxon>Insecta</taxon>
        <taxon>Pterygota</taxon>
        <taxon>Neoptera</taxon>
        <taxon>Endopterygota</taxon>
        <taxon>Diptera</taxon>
        <taxon>Brachycera</taxon>
        <taxon>Muscomorpha</taxon>
        <taxon>Platypezoidea</taxon>
        <taxon>Phoridae</taxon>
        <taxon>Megaseliini</taxon>
        <taxon>Megaselia</taxon>
    </lineage>
</organism>
<name>T1GP45_MEGSC</name>
<protein>
    <recommendedName>
        <fullName evidence="7">Major facilitator superfamily (MFS) profile domain-containing protein</fullName>
    </recommendedName>
</protein>
<dbReference type="Proteomes" id="UP000015102">
    <property type="component" value="Unassembled WGS sequence"/>
</dbReference>
<dbReference type="OMA" id="NEAYIAC"/>
<dbReference type="AlphaFoldDB" id="T1GP45"/>
<proteinExistence type="predicted"/>
<keyword evidence="5 6" id="KW-0472">Membrane</keyword>
<dbReference type="PROSITE" id="PS50850">
    <property type="entry name" value="MFS"/>
    <property type="match status" value="1"/>
</dbReference>
<dbReference type="InterPro" id="IPR020846">
    <property type="entry name" value="MFS_dom"/>
</dbReference>
<keyword evidence="2" id="KW-0813">Transport</keyword>
<reference evidence="9" key="1">
    <citation type="submission" date="2013-02" db="EMBL/GenBank/DDBJ databases">
        <authorList>
            <person name="Hughes D."/>
        </authorList>
    </citation>
    <scope>NUCLEOTIDE SEQUENCE</scope>
    <source>
        <strain>Durham</strain>
        <strain evidence="9">NC isolate 2 -- Noor lab</strain>
    </source>
</reference>
<accession>T1GP45</accession>
<feature type="domain" description="Major facilitator superfamily (MFS) profile" evidence="7">
    <location>
        <begin position="19"/>
        <end position="126"/>
    </location>
</feature>
<evidence type="ECO:0000256" key="5">
    <source>
        <dbReference type="ARBA" id="ARBA00023136"/>
    </source>
</evidence>
<keyword evidence="4 6" id="KW-1133">Transmembrane helix</keyword>
<dbReference type="PANTHER" id="PTHR23511:SF35">
    <property type="entry name" value="MAJOR FACILITATOR SUPERFAMILY (MFS) PROFILE DOMAIN-CONTAINING PROTEIN"/>
    <property type="match status" value="1"/>
</dbReference>
<dbReference type="GO" id="GO:0022857">
    <property type="term" value="F:transmembrane transporter activity"/>
    <property type="evidence" value="ECO:0007669"/>
    <property type="project" value="InterPro"/>
</dbReference>
<dbReference type="EMBL" id="CAQQ02034083">
    <property type="status" value="NOT_ANNOTATED_CDS"/>
    <property type="molecule type" value="Genomic_DNA"/>
</dbReference>
<evidence type="ECO:0000256" key="3">
    <source>
        <dbReference type="ARBA" id="ARBA00022692"/>
    </source>
</evidence>
<keyword evidence="9" id="KW-1185">Reference proteome</keyword>
<dbReference type="PANTHER" id="PTHR23511">
    <property type="entry name" value="SYNAPTIC VESICLE GLYCOPROTEIN 2"/>
    <property type="match status" value="1"/>
</dbReference>
<evidence type="ECO:0000256" key="2">
    <source>
        <dbReference type="ARBA" id="ARBA00022448"/>
    </source>
</evidence>
<evidence type="ECO:0000256" key="1">
    <source>
        <dbReference type="ARBA" id="ARBA00004141"/>
    </source>
</evidence>
<evidence type="ECO:0000259" key="7">
    <source>
        <dbReference type="PROSITE" id="PS50850"/>
    </source>
</evidence>
<dbReference type="EnsemblMetazoa" id="MESCA005362-RA">
    <property type="protein sequence ID" value="MESCA005362-PA"/>
    <property type="gene ID" value="MESCA005362"/>
</dbReference>
<dbReference type="STRING" id="36166.T1GP45"/>
<evidence type="ECO:0000313" key="8">
    <source>
        <dbReference type="EnsemblMetazoa" id="MESCA005362-PA"/>
    </source>
</evidence>
<feature type="transmembrane region" description="Helical" evidence="6">
    <location>
        <begin position="20"/>
        <end position="39"/>
    </location>
</feature>